<comment type="similarity">
    <text evidence="8">Belongs to the glycosyltransferase 22 family.</text>
</comment>
<evidence type="ECO:0000256" key="3">
    <source>
        <dbReference type="ARBA" id="ARBA00022679"/>
    </source>
</evidence>
<accession>A0A915DXW9</accession>
<dbReference type="Proteomes" id="UP000887574">
    <property type="component" value="Unplaced"/>
</dbReference>
<dbReference type="GO" id="GO:0000026">
    <property type="term" value="F:alpha-1,2-mannosyltransferase activity"/>
    <property type="evidence" value="ECO:0007669"/>
    <property type="project" value="TreeGrafter"/>
</dbReference>
<keyword evidence="2 8" id="KW-0328">Glycosyltransferase</keyword>
<protein>
    <recommendedName>
        <fullName evidence="8">Mannosyltransferase</fullName>
        <ecNumber evidence="8">2.4.1.-</ecNumber>
    </recommendedName>
</protein>
<dbReference type="EC" id="2.4.1.-" evidence="8"/>
<organism evidence="9 10">
    <name type="scientific">Ditylenchus dipsaci</name>
    <dbReference type="NCBI Taxonomy" id="166011"/>
    <lineage>
        <taxon>Eukaryota</taxon>
        <taxon>Metazoa</taxon>
        <taxon>Ecdysozoa</taxon>
        <taxon>Nematoda</taxon>
        <taxon>Chromadorea</taxon>
        <taxon>Rhabditida</taxon>
        <taxon>Tylenchina</taxon>
        <taxon>Tylenchomorpha</taxon>
        <taxon>Sphaerularioidea</taxon>
        <taxon>Anguinidae</taxon>
        <taxon>Anguininae</taxon>
        <taxon>Ditylenchus</taxon>
    </lineage>
</organism>
<keyword evidence="6 8" id="KW-1133">Transmembrane helix</keyword>
<evidence type="ECO:0000256" key="4">
    <source>
        <dbReference type="ARBA" id="ARBA00022692"/>
    </source>
</evidence>
<keyword evidence="5 8" id="KW-0256">Endoplasmic reticulum</keyword>
<dbReference type="GO" id="GO:0005789">
    <property type="term" value="C:endoplasmic reticulum membrane"/>
    <property type="evidence" value="ECO:0007669"/>
    <property type="project" value="UniProtKB-SubCell"/>
</dbReference>
<keyword evidence="3" id="KW-0808">Transferase</keyword>
<keyword evidence="9" id="KW-1185">Reference proteome</keyword>
<evidence type="ECO:0000256" key="6">
    <source>
        <dbReference type="ARBA" id="ARBA00022989"/>
    </source>
</evidence>
<keyword evidence="4 8" id="KW-0812">Transmembrane</keyword>
<comment type="subcellular location">
    <subcellularLocation>
        <location evidence="1 8">Endoplasmic reticulum membrane</location>
        <topology evidence="1 8">Multi-pass membrane protein</topology>
    </subcellularLocation>
</comment>
<proteinExistence type="inferred from homology"/>
<dbReference type="WBParaSite" id="jg23898">
    <property type="protein sequence ID" value="jg23898"/>
    <property type="gene ID" value="jg23898"/>
</dbReference>
<evidence type="ECO:0000256" key="7">
    <source>
        <dbReference type="ARBA" id="ARBA00023136"/>
    </source>
</evidence>
<name>A0A915DXW9_9BILA</name>
<evidence type="ECO:0000256" key="5">
    <source>
        <dbReference type="ARBA" id="ARBA00022824"/>
    </source>
</evidence>
<dbReference type="PANTHER" id="PTHR22760:SF4">
    <property type="entry name" value="GPI MANNOSYLTRANSFERASE 3"/>
    <property type="match status" value="1"/>
</dbReference>
<evidence type="ECO:0000256" key="2">
    <source>
        <dbReference type="ARBA" id="ARBA00022676"/>
    </source>
</evidence>
<evidence type="ECO:0000313" key="9">
    <source>
        <dbReference type="Proteomes" id="UP000887574"/>
    </source>
</evidence>
<dbReference type="Pfam" id="PF03901">
    <property type="entry name" value="Glyco_transf_22"/>
    <property type="match status" value="1"/>
</dbReference>
<evidence type="ECO:0000256" key="8">
    <source>
        <dbReference type="RuleBase" id="RU363075"/>
    </source>
</evidence>
<evidence type="ECO:0000256" key="1">
    <source>
        <dbReference type="ARBA" id="ARBA00004477"/>
    </source>
</evidence>
<reference evidence="10" key="1">
    <citation type="submission" date="2022-11" db="UniProtKB">
        <authorList>
            <consortium name="WormBaseParasite"/>
        </authorList>
    </citation>
    <scope>IDENTIFICATION</scope>
</reference>
<comment type="caution">
    <text evidence="8">Lacks conserved residue(s) required for the propagation of feature annotation.</text>
</comment>
<feature type="transmembrane region" description="Helical" evidence="8">
    <location>
        <begin position="12"/>
        <end position="34"/>
    </location>
</feature>
<evidence type="ECO:0000313" key="10">
    <source>
        <dbReference type="WBParaSite" id="jg23898"/>
    </source>
</evidence>
<dbReference type="GO" id="GO:0006506">
    <property type="term" value="P:GPI anchor biosynthetic process"/>
    <property type="evidence" value="ECO:0007669"/>
    <property type="project" value="TreeGrafter"/>
</dbReference>
<dbReference type="PANTHER" id="PTHR22760">
    <property type="entry name" value="GLYCOSYLTRANSFERASE"/>
    <property type="match status" value="1"/>
</dbReference>
<dbReference type="AlphaFoldDB" id="A0A915DXW9"/>
<feature type="transmembrane region" description="Helical" evidence="8">
    <location>
        <begin position="54"/>
        <end position="76"/>
    </location>
</feature>
<keyword evidence="7 8" id="KW-0472">Membrane</keyword>
<sequence length="163" mass="18009">MIRCAIPCGLAVILISFIVDFFYYGAPTLCLWNFGKFNLLQGGSAHFGANVWFWYFINGLPSVFTMQCLPLLTLLVKKLWISPVSSATGFSVGAKLCRKELPIRYFWASLLCDCSLVDSSQRTSISASSYSIDNALFVVEMNDFLNASANFNVPNGFLILSSA</sequence>
<dbReference type="InterPro" id="IPR005599">
    <property type="entry name" value="GPI_mannosylTrfase"/>
</dbReference>